<dbReference type="SUPFAM" id="SSF51735">
    <property type="entry name" value="NAD(P)-binding Rossmann-fold domains"/>
    <property type="match status" value="1"/>
</dbReference>
<sequence length="333" mass="36124">MIANRNDHTMTSSTATAFWITAAGQGELQQETLTPPGPDEVRIVTLYSGISRGTETLVFNGRVPASEHQRMKAPFQAGEFPWPVKYGYTSVGRVIEGPDTLRDRDVFCLYPHQDGYVVPAAAVTPLPEGLPAERAILASNMETAINGVWDAGPQAGERIAVIGAGVVGTLMARLCQQIPGARVTLVDIDPQRAVLAEQLDLAFAVPDELAPDQDLLIHASGSDEGLTTALRAAGMEARLIEMSWYGQKPVTLPLGEAFHSRRLTLRASQVGTIPPAQAARWDFRRRLTLALTLLRDDPALETLIDGESPFTRLPDTMRQLAAAPGALCHRIRY</sequence>
<dbReference type="PANTHER" id="PTHR43350:SF19">
    <property type="entry name" value="D-GULOSIDE 3-DEHYDROGENASE"/>
    <property type="match status" value="1"/>
</dbReference>
<comment type="caution">
    <text evidence="6">The sequence shown here is derived from an EMBL/GenBank/DDBJ whole genome shotgun (WGS) entry which is preliminary data.</text>
</comment>
<evidence type="ECO:0000256" key="1">
    <source>
        <dbReference type="ARBA" id="ARBA00001947"/>
    </source>
</evidence>
<evidence type="ECO:0000256" key="2">
    <source>
        <dbReference type="ARBA" id="ARBA00008072"/>
    </source>
</evidence>
<reference evidence="6 7" key="1">
    <citation type="submission" date="2018-10" db="EMBL/GenBank/DDBJ databases">
        <title>Genomic Encyclopedia of Type Strains, Phase IV (KMG-IV): sequencing the most valuable type-strain genomes for metagenomic binning, comparative biology and taxonomic classification.</title>
        <authorList>
            <person name="Goeker M."/>
        </authorList>
    </citation>
    <scope>NUCLEOTIDE SEQUENCE [LARGE SCALE GENOMIC DNA]</scope>
    <source>
        <strain evidence="6 7">DSM 23229</strain>
    </source>
</reference>
<dbReference type="PANTHER" id="PTHR43350">
    <property type="entry name" value="NAD-DEPENDENT ALCOHOL DEHYDROGENASE"/>
    <property type="match status" value="1"/>
</dbReference>
<comment type="cofactor">
    <cofactor evidence="1">
        <name>Zn(2+)</name>
        <dbReference type="ChEBI" id="CHEBI:29105"/>
    </cofactor>
</comment>
<evidence type="ECO:0000313" key="6">
    <source>
        <dbReference type="EMBL" id="RKR02413.1"/>
    </source>
</evidence>
<keyword evidence="3" id="KW-0479">Metal-binding</keyword>
<dbReference type="GO" id="GO:0016491">
    <property type="term" value="F:oxidoreductase activity"/>
    <property type="evidence" value="ECO:0007669"/>
    <property type="project" value="UniProtKB-KW"/>
</dbReference>
<evidence type="ECO:0000313" key="7">
    <source>
        <dbReference type="Proteomes" id="UP000281975"/>
    </source>
</evidence>
<dbReference type="SUPFAM" id="SSF50129">
    <property type="entry name" value="GroES-like"/>
    <property type="match status" value="1"/>
</dbReference>
<dbReference type="CDD" id="cd08255">
    <property type="entry name" value="2-desacetyl-2-hydroxyethyl_bacteriochlorophyllide_like"/>
    <property type="match status" value="1"/>
</dbReference>
<evidence type="ECO:0000256" key="3">
    <source>
        <dbReference type="ARBA" id="ARBA00022723"/>
    </source>
</evidence>
<protein>
    <submittedName>
        <fullName evidence="6">Threonine dehydrogenase-like Zn-dependent dehydrogenase</fullName>
    </submittedName>
</protein>
<dbReference type="AlphaFoldDB" id="A0A420WV32"/>
<gene>
    <name evidence="6" type="ORF">C7446_2127</name>
</gene>
<dbReference type="Gene3D" id="3.90.180.10">
    <property type="entry name" value="Medium-chain alcohol dehydrogenases, catalytic domain"/>
    <property type="match status" value="1"/>
</dbReference>
<evidence type="ECO:0000256" key="5">
    <source>
        <dbReference type="ARBA" id="ARBA00023002"/>
    </source>
</evidence>
<dbReference type="Proteomes" id="UP000281975">
    <property type="component" value="Unassembled WGS sequence"/>
</dbReference>
<keyword evidence="5" id="KW-0560">Oxidoreductase</keyword>
<dbReference type="GO" id="GO:0046872">
    <property type="term" value="F:metal ion binding"/>
    <property type="evidence" value="ECO:0007669"/>
    <property type="project" value="UniProtKB-KW"/>
</dbReference>
<proteinExistence type="inferred from homology"/>
<organism evidence="6 7">
    <name type="scientific">Kushneria sinocarnis</name>
    <dbReference type="NCBI Taxonomy" id="595502"/>
    <lineage>
        <taxon>Bacteria</taxon>
        <taxon>Pseudomonadati</taxon>
        <taxon>Pseudomonadota</taxon>
        <taxon>Gammaproteobacteria</taxon>
        <taxon>Oceanospirillales</taxon>
        <taxon>Halomonadaceae</taxon>
        <taxon>Kushneria</taxon>
    </lineage>
</organism>
<keyword evidence="4" id="KW-0862">Zinc</keyword>
<dbReference type="InterPro" id="IPR011032">
    <property type="entry name" value="GroES-like_sf"/>
</dbReference>
<keyword evidence="7" id="KW-1185">Reference proteome</keyword>
<evidence type="ECO:0000256" key="4">
    <source>
        <dbReference type="ARBA" id="ARBA00022833"/>
    </source>
</evidence>
<dbReference type="EMBL" id="RBIN01000006">
    <property type="protein sequence ID" value="RKR02413.1"/>
    <property type="molecule type" value="Genomic_DNA"/>
</dbReference>
<comment type="similarity">
    <text evidence="2">Belongs to the zinc-containing alcohol dehydrogenase family.</text>
</comment>
<accession>A0A420WV32</accession>
<dbReference type="Gene3D" id="3.40.50.720">
    <property type="entry name" value="NAD(P)-binding Rossmann-like Domain"/>
    <property type="match status" value="1"/>
</dbReference>
<dbReference type="InterPro" id="IPR036291">
    <property type="entry name" value="NAD(P)-bd_dom_sf"/>
</dbReference>
<name>A0A420WV32_9GAMM</name>